<keyword evidence="2" id="KW-1185">Reference proteome</keyword>
<dbReference type="EMBL" id="CP023994">
    <property type="protein sequence ID" value="AWR20898.1"/>
    <property type="molecule type" value="Genomic_DNA"/>
</dbReference>
<dbReference type="KEGG" id="aum:AURMO_00279"/>
<dbReference type="OrthoDB" id="3194844at2"/>
<name>A0A2Z3S1H8_9MICO</name>
<sequence length="145" mass="16362">MSQMMSEEKTCLSNLARMVFESFAHVPVTEELLRHVWEGEPNGHQGGHRSGLGREGKTEFPAHWTPDIVENAIRTILEKPQFVGHYGNDIVLGSNFRGIMVVVKLKMRRNHLFIDSAFPDSGPGVVRNDRGVPREIPLNNYILEA</sequence>
<dbReference type="AlphaFoldDB" id="A0A2Z3S1H8"/>
<gene>
    <name evidence="1" type="ORF">AURMO_00279</name>
</gene>
<accession>A0A2Z3S1H8</accession>
<reference evidence="1 2" key="1">
    <citation type="submission" date="2017-10" db="EMBL/GenBank/DDBJ databases">
        <title>Genome of an Actinobacterium that displays light-enhanced growth.</title>
        <authorList>
            <person name="Maresca J.A."/>
            <person name="Hempel P."/>
            <person name="Shevchenko O."/>
            <person name="Miller K.J."/>
            <person name="Hahn M.W."/>
        </authorList>
    </citation>
    <scope>NUCLEOTIDE SEQUENCE [LARGE SCALE GENOMIC DNA]</scope>
    <source>
        <strain evidence="1 2">MWH-Mo1</strain>
    </source>
</reference>
<proteinExistence type="predicted"/>
<evidence type="ECO:0008006" key="3">
    <source>
        <dbReference type="Google" id="ProtNLM"/>
    </source>
</evidence>
<evidence type="ECO:0000313" key="1">
    <source>
        <dbReference type="EMBL" id="AWR20898.1"/>
    </source>
</evidence>
<dbReference type="Proteomes" id="UP000246894">
    <property type="component" value="Chromosome"/>
</dbReference>
<protein>
    <recommendedName>
        <fullName evidence="3">Bacterial EndoU nuclease domain-containing protein</fullName>
    </recommendedName>
</protein>
<evidence type="ECO:0000313" key="2">
    <source>
        <dbReference type="Proteomes" id="UP000246894"/>
    </source>
</evidence>
<organism evidence="1 2">
    <name type="scientific">Aurantimicrobium photophilum</name>
    <dbReference type="NCBI Taxonomy" id="1987356"/>
    <lineage>
        <taxon>Bacteria</taxon>
        <taxon>Bacillati</taxon>
        <taxon>Actinomycetota</taxon>
        <taxon>Actinomycetes</taxon>
        <taxon>Micrococcales</taxon>
        <taxon>Microbacteriaceae</taxon>
        <taxon>Aurantimicrobium</taxon>
    </lineage>
</organism>